<dbReference type="EMBL" id="CP144100">
    <property type="protein sequence ID" value="WWC88142.1"/>
    <property type="molecule type" value="Genomic_DNA"/>
</dbReference>
<dbReference type="PANTHER" id="PTHR21052">
    <property type="entry name" value="SPERMATOGENESIS ASSOCIATED 11-RELATED"/>
    <property type="match status" value="1"/>
</dbReference>
<dbReference type="AlphaFoldDB" id="A0AAX4JRW0"/>
<proteinExistence type="predicted"/>
<dbReference type="Gene3D" id="2.60.120.590">
    <property type="entry name" value="Alpha-ketoglutarate-dependent dioxygenase AlkB-like"/>
    <property type="match status" value="1"/>
</dbReference>
<accession>A0AAX4JRW0</accession>
<dbReference type="InterPro" id="IPR032870">
    <property type="entry name" value="ALKBH7-like"/>
</dbReference>
<dbReference type="GO" id="GO:0006974">
    <property type="term" value="P:DNA damage response"/>
    <property type="evidence" value="ECO:0007669"/>
    <property type="project" value="InterPro"/>
</dbReference>
<name>A0AAX4JRW0_9TREE</name>
<reference evidence="2 3" key="1">
    <citation type="submission" date="2024-01" db="EMBL/GenBank/DDBJ databases">
        <title>Comparative genomics of Cryptococcus and Kwoniella reveals pathogenesis evolution and contrasting modes of karyotype evolution via chromosome fusion or intercentromeric recombination.</title>
        <authorList>
            <person name="Coelho M.A."/>
            <person name="David-Palma M."/>
            <person name="Shea T."/>
            <person name="Bowers K."/>
            <person name="McGinley-Smith S."/>
            <person name="Mohammad A.W."/>
            <person name="Gnirke A."/>
            <person name="Yurkov A.M."/>
            <person name="Nowrousian M."/>
            <person name="Sun S."/>
            <person name="Cuomo C.A."/>
            <person name="Heitman J."/>
        </authorList>
    </citation>
    <scope>NUCLEOTIDE SEQUENCE [LARGE SCALE GENOMIC DNA]</scope>
    <source>
        <strain evidence="2 3">CBS 6074</strain>
    </source>
</reference>
<dbReference type="InterPro" id="IPR027450">
    <property type="entry name" value="AlkB-like"/>
</dbReference>
<keyword evidence="3" id="KW-1185">Reference proteome</keyword>
<feature type="domain" description="Alpha-ketoglutarate-dependent dioxygenase AlkB-like" evidence="1">
    <location>
        <begin position="203"/>
        <end position="297"/>
    </location>
</feature>
<dbReference type="RefSeq" id="XP_066074905.1">
    <property type="nucleotide sequence ID" value="XM_066218808.1"/>
</dbReference>
<dbReference type="GO" id="GO:0005759">
    <property type="term" value="C:mitochondrial matrix"/>
    <property type="evidence" value="ECO:0007669"/>
    <property type="project" value="TreeGrafter"/>
</dbReference>
<dbReference type="GeneID" id="91093718"/>
<dbReference type="GO" id="GO:0016706">
    <property type="term" value="F:2-oxoglutarate-dependent dioxygenase activity"/>
    <property type="evidence" value="ECO:0007669"/>
    <property type="project" value="TreeGrafter"/>
</dbReference>
<evidence type="ECO:0000313" key="2">
    <source>
        <dbReference type="EMBL" id="WWC88142.1"/>
    </source>
</evidence>
<dbReference type="InterPro" id="IPR037151">
    <property type="entry name" value="AlkB-like_sf"/>
</dbReference>
<dbReference type="GO" id="GO:0006631">
    <property type="term" value="P:fatty acid metabolic process"/>
    <property type="evidence" value="ECO:0007669"/>
    <property type="project" value="TreeGrafter"/>
</dbReference>
<organism evidence="2 3">
    <name type="scientific">Kwoniella dendrophila CBS 6074</name>
    <dbReference type="NCBI Taxonomy" id="1295534"/>
    <lineage>
        <taxon>Eukaryota</taxon>
        <taxon>Fungi</taxon>
        <taxon>Dikarya</taxon>
        <taxon>Basidiomycota</taxon>
        <taxon>Agaricomycotina</taxon>
        <taxon>Tremellomycetes</taxon>
        <taxon>Tremellales</taxon>
        <taxon>Cryptococcaceae</taxon>
        <taxon>Kwoniella</taxon>
    </lineage>
</organism>
<evidence type="ECO:0000313" key="3">
    <source>
        <dbReference type="Proteomes" id="UP001355207"/>
    </source>
</evidence>
<dbReference type="Pfam" id="PF13532">
    <property type="entry name" value="2OG-FeII_Oxy_2"/>
    <property type="match status" value="1"/>
</dbReference>
<dbReference type="Proteomes" id="UP001355207">
    <property type="component" value="Chromosome 3"/>
</dbReference>
<dbReference type="SUPFAM" id="SSF51197">
    <property type="entry name" value="Clavaminate synthase-like"/>
    <property type="match status" value="1"/>
</dbReference>
<protein>
    <recommendedName>
        <fullName evidence="1">Alpha-ketoglutarate-dependent dioxygenase AlkB-like domain-containing protein</fullName>
    </recommendedName>
</protein>
<gene>
    <name evidence="2" type="ORF">L201_003047</name>
</gene>
<sequence>MRTPFSQITITPKRLIRSIYSQTSSSSFIPKPLNLYSQSPLIRSHPQSRNTSFASALDITNEEQNGSLNDALKPDDFLFWPNFFTNEECKVLTEMALWKLDRIDTSLKRRRKGRFTPKLDDEAENTDEIQKLFDREYGFEEGHYDSVIHQYRETLLSSLPPSPSSSLTSSLIKLYSLLPDLPIDNLKQEEIPPKGTITHLLHLSPKGEILPHVDNLQASGKFICGVSLGSERTLRLQSKDKDKKEGWDVRLGNGSVYLQRDSIRYNYEHSILPYDSEGSVWDGEQLKPGHRISIMIRDTPKRPAEL</sequence>
<dbReference type="PANTHER" id="PTHR21052:SF0">
    <property type="entry name" value="ALPHA-KETOGLUTARATE-DEPENDENT DIOXYGENASE ALKB HOMOLOG 7, MITOCHONDRIAL"/>
    <property type="match status" value="1"/>
</dbReference>
<evidence type="ECO:0000259" key="1">
    <source>
        <dbReference type="Pfam" id="PF13532"/>
    </source>
</evidence>